<protein>
    <submittedName>
        <fullName evidence="2">Uncharacterized protein</fullName>
    </submittedName>
</protein>
<dbReference type="EMBL" id="MCBT01000024">
    <property type="protein sequence ID" value="OEG74160.1"/>
    <property type="molecule type" value="Genomic_DNA"/>
</dbReference>
<keyword evidence="1" id="KW-0732">Signal</keyword>
<proteinExistence type="predicted"/>
<evidence type="ECO:0000256" key="1">
    <source>
        <dbReference type="SAM" id="SignalP"/>
    </source>
</evidence>
<dbReference type="AlphaFoldDB" id="A0A1E5IUF8"/>
<sequence>MYKNIIIVLSLIFTLNCQATDGGAFFYDETLHPDSKASLLIGSKTETIGINGRPLEITYNCIGRWEFPSDKSYKTGAKFITGSGNKVHILPKKPTWLNLNSKFKREDIPYIIIEVNKRC</sequence>
<evidence type="ECO:0000313" key="2">
    <source>
        <dbReference type="EMBL" id="OEG74160.1"/>
    </source>
</evidence>
<reference evidence="2 3" key="1">
    <citation type="submission" date="2016-07" db="EMBL/GenBank/DDBJ databases">
        <title>Whole-genome of two Shewanella species isolated from a digestive organ of sea cucumber Apostichopus japonicus Selenka 1867.</title>
        <authorList>
            <person name="Hong H.-H."/>
            <person name="Choi H."/>
            <person name="Cheon S."/>
            <person name="Oh J.-S."/>
            <person name="Lee H.-G."/>
            <person name="Park C."/>
        </authorList>
    </citation>
    <scope>NUCLEOTIDE SEQUENCE [LARGE SCALE GENOMIC DNA]</scope>
    <source>
        <strain evidence="2 3">CSB03KR</strain>
    </source>
</reference>
<dbReference type="RefSeq" id="WP_069670960.1">
    <property type="nucleotide sequence ID" value="NZ_MCBT01000024.1"/>
</dbReference>
<feature type="chain" id="PRO_5009179164" evidence="1">
    <location>
        <begin position="20"/>
        <end position="119"/>
    </location>
</feature>
<dbReference type="STRING" id="23.BEL05_00745"/>
<feature type="signal peptide" evidence="1">
    <location>
        <begin position="1"/>
        <end position="19"/>
    </location>
</feature>
<dbReference type="Proteomes" id="UP000095230">
    <property type="component" value="Unassembled WGS sequence"/>
</dbReference>
<name>A0A1E5IUF8_SHECO</name>
<evidence type="ECO:0000313" key="3">
    <source>
        <dbReference type="Proteomes" id="UP000095230"/>
    </source>
</evidence>
<gene>
    <name evidence="2" type="ORF">BEL05_00745</name>
</gene>
<accession>A0A1E5IUF8</accession>
<dbReference type="OrthoDB" id="3404950at2"/>
<organism evidence="2 3">
    <name type="scientific">Shewanella colwelliana</name>
    <name type="common">Alteromonas colwelliana</name>
    <dbReference type="NCBI Taxonomy" id="23"/>
    <lineage>
        <taxon>Bacteria</taxon>
        <taxon>Pseudomonadati</taxon>
        <taxon>Pseudomonadota</taxon>
        <taxon>Gammaproteobacteria</taxon>
        <taxon>Alteromonadales</taxon>
        <taxon>Shewanellaceae</taxon>
        <taxon>Shewanella</taxon>
    </lineage>
</organism>
<comment type="caution">
    <text evidence="2">The sequence shown here is derived from an EMBL/GenBank/DDBJ whole genome shotgun (WGS) entry which is preliminary data.</text>
</comment>